<dbReference type="EC" id="1.5.1.3" evidence="3"/>
<evidence type="ECO:0000313" key="10">
    <source>
        <dbReference type="Proteomes" id="UP000249557"/>
    </source>
</evidence>
<evidence type="ECO:0000313" key="9">
    <source>
        <dbReference type="EMBL" id="PZO87018.1"/>
    </source>
</evidence>
<evidence type="ECO:0000256" key="5">
    <source>
        <dbReference type="ARBA" id="ARBA00022857"/>
    </source>
</evidence>
<dbReference type="Proteomes" id="UP000249557">
    <property type="component" value="Unassembled WGS sequence"/>
</dbReference>
<dbReference type="InterPro" id="IPR012259">
    <property type="entry name" value="DHFR"/>
</dbReference>
<dbReference type="InterPro" id="IPR001796">
    <property type="entry name" value="DHFR_dom"/>
</dbReference>
<dbReference type="SUPFAM" id="SSF53597">
    <property type="entry name" value="Dihydrofolate reductase-like"/>
    <property type="match status" value="1"/>
</dbReference>
<dbReference type="AlphaFoldDB" id="A0A2W5BZ36"/>
<gene>
    <name evidence="9" type="ORF">DI626_05010</name>
</gene>
<dbReference type="GO" id="GO:0046654">
    <property type="term" value="P:tetrahydrofolate biosynthetic process"/>
    <property type="evidence" value="ECO:0007669"/>
    <property type="project" value="UniProtKB-UniPathway"/>
</dbReference>
<evidence type="ECO:0000256" key="1">
    <source>
        <dbReference type="ARBA" id="ARBA00004903"/>
    </source>
</evidence>
<dbReference type="PANTHER" id="PTHR48069:SF3">
    <property type="entry name" value="DIHYDROFOLATE REDUCTASE"/>
    <property type="match status" value="1"/>
</dbReference>
<comment type="caution">
    <text evidence="9">The sequence shown here is derived from an EMBL/GenBank/DDBJ whole genome shotgun (WGS) entry which is preliminary data.</text>
</comment>
<dbReference type="InterPro" id="IPR024072">
    <property type="entry name" value="DHFR-like_dom_sf"/>
</dbReference>
<comment type="pathway">
    <text evidence="1">Cofactor biosynthesis; tetrahydrofolate biosynthesis; 5,6,7,8-tetrahydrofolate from 7,8-dihydrofolate: step 1/1.</text>
</comment>
<dbReference type="GO" id="GO:0046655">
    <property type="term" value="P:folic acid metabolic process"/>
    <property type="evidence" value="ECO:0007669"/>
    <property type="project" value="TreeGrafter"/>
</dbReference>
<evidence type="ECO:0000256" key="3">
    <source>
        <dbReference type="ARBA" id="ARBA00012856"/>
    </source>
</evidence>
<sequence length="170" mass="18896">MSMRKIFGMMAATEQGVVGDKGKTPWDYPEELEMFRAVTAGHVVLMGRKTAEAIPAPFFQKREAIVLTRNPALESPLFRIAHSPEESLALANDVAGGRKIFMIGGAETAHEFLRRGLIDSFILTTIQKAHDGDAVLDLKMLNGWRPIMLRKTANFHVNEFIRPRPAAPVL</sequence>
<comment type="similarity">
    <text evidence="2">Belongs to the dihydrofolate reductase family.</text>
</comment>
<reference evidence="9 10" key="1">
    <citation type="submission" date="2017-08" db="EMBL/GenBank/DDBJ databases">
        <title>Infants hospitalized years apart are colonized by the same room-sourced microbial strains.</title>
        <authorList>
            <person name="Brooks B."/>
            <person name="Olm M.R."/>
            <person name="Firek B.A."/>
            <person name="Baker R."/>
            <person name="Thomas B.C."/>
            <person name="Morowitz M.J."/>
            <person name="Banfield J.F."/>
        </authorList>
    </citation>
    <scope>NUCLEOTIDE SEQUENCE [LARGE SCALE GENOMIC DNA]</scope>
    <source>
        <strain evidence="9">S2_018_000_R2_104</strain>
    </source>
</reference>
<dbReference type="Pfam" id="PF00186">
    <property type="entry name" value="DHFR_1"/>
    <property type="match status" value="1"/>
</dbReference>
<evidence type="ECO:0000259" key="8">
    <source>
        <dbReference type="PROSITE" id="PS51330"/>
    </source>
</evidence>
<dbReference type="PRINTS" id="PR00070">
    <property type="entry name" value="DHFR"/>
</dbReference>
<keyword evidence="4" id="KW-0554">One-carbon metabolism</keyword>
<dbReference type="GO" id="GO:0004146">
    <property type="term" value="F:dihydrofolate reductase activity"/>
    <property type="evidence" value="ECO:0007669"/>
    <property type="project" value="UniProtKB-EC"/>
</dbReference>
<dbReference type="GO" id="GO:0046452">
    <property type="term" value="P:dihydrofolate metabolic process"/>
    <property type="evidence" value="ECO:0007669"/>
    <property type="project" value="TreeGrafter"/>
</dbReference>
<protein>
    <recommendedName>
        <fullName evidence="3">dihydrofolate reductase</fullName>
        <ecNumber evidence="3">1.5.1.3</ecNumber>
    </recommendedName>
</protein>
<proteinExistence type="inferred from homology"/>
<dbReference type="UniPathway" id="UPA00077">
    <property type="reaction ID" value="UER00158"/>
</dbReference>
<evidence type="ECO:0000256" key="6">
    <source>
        <dbReference type="ARBA" id="ARBA00023002"/>
    </source>
</evidence>
<evidence type="ECO:0000256" key="4">
    <source>
        <dbReference type="ARBA" id="ARBA00022563"/>
    </source>
</evidence>
<dbReference type="PANTHER" id="PTHR48069">
    <property type="entry name" value="DIHYDROFOLATE REDUCTASE"/>
    <property type="match status" value="1"/>
</dbReference>
<dbReference type="EMBL" id="QFNK01000078">
    <property type="protein sequence ID" value="PZO87018.1"/>
    <property type="molecule type" value="Genomic_DNA"/>
</dbReference>
<feature type="domain" description="DHFR" evidence="8">
    <location>
        <begin position="5"/>
        <end position="170"/>
    </location>
</feature>
<comment type="function">
    <text evidence="7">Key enzyme in folate metabolism. Catalyzes an essential reaction for de novo glycine and purine synthesis, and for DNA precursor synthesis.</text>
</comment>
<organism evidence="9 10">
    <name type="scientific">Micavibrio aeruginosavorus</name>
    <dbReference type="NCBI Taxonomy" id="349221"/>
    <lineage>
        <taxon>Bacteria</taxon>
        <taxon>Pseudomonadati</taxon>
        <taxon>Bdellovibrionota</taxon>
        <taxon>Bdellovibrionia</taxon>
        <taxon>Bdellovibrionales</taxon>
        <taxon>Pseudobdellovibrionaceae</taxon>
        <taxon>Micavibrio</taxon>
    </lineage>
</organism>
<dbReference type="GO" id="GO:0006730">
    <property type="term" value="P:one-carbon metabolic process"/>
    <property type="evidence" value="ECO:0007669"/>
    <property type="project" value="UniProtKB-KW"/>
</dbReference>
<keyword evidence="6" id="KW-0560">Oxidoreductase</keyword>
<dbReference type="GO" id="GO:0005829">
    <property type="term" value="C:cytosol"/>
    <property type="evidence" value="ECO:0007669"/>
    <property type="project" value="TreeGrafter"/>
</dbReference>
<evidence type="ECO:0000256" key="2">
    <source>
        <dbReference type="ARBA" id="ARBA00009539"/>
    </source>
</evidence>
<accession>A0A2W5BZ36</accession>
<dbReference type="PROSITE" id="PS51330">
    <property type="entry name" value="DHFR_2"/>
    <property type="match status" value="1"/>
</dbReference>
<name>A0A2W5BZ36_9BACT</name>
<keyword evidence="5" id="KW-0521">NADP</keyword>
<dbReference type="CDD" id="cd00209">
    <property type="entry name" value="DHFR"/>
    <property type="match status" value="1"/>
</dbReference>
<dbReference type="Gene3D" id="3.40.430.10">
    <property type="entry name" value="Dihydrofolate Reductase, subunit A"/>
    <property type="match status" value="1"/>
</dbReference>
<dbReference type="GO" id="GO:0050661">
    <property type="term" value="F:NADP binding"/>
    <property type="evidence" value="ECO:0007669"/>
    <property type="project" value="InterPro"/>
</dbReference>
<evidence type="ECO:0000256" key="7">
    <source>
        <dbReference type="ARBA" id="ARBA00025067"/>
    </source>
</evidence>